<comment type="caution">
    <text evidence="2">The sequence shown here is derived from an EMBL/GenBank/DDBJ whole genome shotgun (WGS) entry which is preliminary data.</text>
</comment>
<organism evidence="2 3">
    <name type="scientific">Thelohanellus kitauei</name>
    <name type="common">Myxosporean</name>
    <dbReference type="NCBI Taxonomy" id="669202"/>
    <lineage>
        <taxon>Eukaryota</taxon>
        <taxon>Metazoa</taxon>
        <taxon>Cnidaria</taxon>
        <taxon>Myxozoa</taxon>
        <taxon>Myxosporea</taxon>
        <taxon>Bivalvulida</taxon>
        <taxon>Platysporina</taxon>
        <taxon>Myxobolidae</taxon>
        <taxon>Thelohanellus</taxon>
    </lineage>
</organism>
<name>A0A0C2MBR2_THEKT</name>
<reference evidence="2 3" key="1">
    <citation type="journal article" date="2014" name="Genome Biol. Evol.">
        <title>The genome of the myxosporean Thelohanellus kitauei shows adaptations to nutrient acquisition within its fish host.</title>
        <authorList>
            <person name="Yang Y."/>
            <person name="Xiong J."/>
            <person name="Zhou Z."/>
            <person name="Huo F."/>
            <person name="Miao W."/>
            <person name="Ran C."/>
            <person name="Liu Y."/>
            <person name="Zhang J."/>
            <person name="Feng J."/>
            <person name="Wang M."/>
            <person name="Wang M."/>
            <person name="Wang L."/>
            <person name="Yao B."/>
        </authorList>
    </citation>
    <scope>NUCLEOTIDE SEQUENCE [LARGE SCALE GENOMIC DNA]</scope>
    <source>
        <strain evidence="2">Wuqing</strain>
    </source>
</reference>
<dbReference type="AlphaFoldDB" id="A0A0C2MBR2"/>
<accession>A0A0C2MBR2</accession>
<protein>
    <recommendedName>
        <fullName evidence="1">DUF7041 domain-containing protein</fullName>
    </recommendedName>
</protein>
<dbReference type="OrthoDB" id="10257314at2759"/>
<sequence>MYHYVLAALKQETASSILDIIGRPRTSGKYKELKTCLLDIISTSDGERETKLRHATTRQPKTVDADFRKEIYCRLPRVMLSLKRVVLEELRENIRSKLTDENVNDLKAL</sequence>
<evidence type="ECO:0000259" key="1">
    <source>
        <dbReference type="Pfam" id="PF23055"/>
    </source>
</evidence>
<evidence type="ECO:0000313" key="3">
    <source>
        <dbReference type="Proteomes" id="UP000031668"/>
    </source>
</evidence>
<dbReference type="Pfam" id="PF23055">
    <property type="entry name" value="DUF7041"/>
    <property type="match status" value="1"/>
</dbReference>
<keyword evidence="3" id="KW-1185">Reference proteome</keyword>
<gene>
    <name evidence="2" type="ORF">RF11_15442</name>
</gene>
<feature type="domain" description="DUF7041" evidence="1">
    <location>
        <begin position="1"/>
        <end position="48"/>
    </location>
</feature>
<proteinExistence type="predicted"/>
<evidence type="ECO:0000313" key="2">
    <source>
        <dbReference type="EMBL" id="KII64441.1"/>
    </source>
</evidence>
<dbReference type="EMBL" id="JWZT01004268">
    <property type="protein sequence ID" value="KII64441.1"/>
    <property type="molecule type" value="Genomic_DNA"/>
</dbReference>
<dbReference type="Proteomes" id="UP000031668">
    <property type="component" value="Unassembled WGS sequence"/>
</dbReference>
<dbReference type="InterPro" id="IPR055469">
    <property type="entry name" value="DUF7041"/>
</dbReference>